<sequence>MADKKAASVFPDPVGAITNACSPELIVSQAPNWALVGASKDRSNQERVASENAAGTESVMAPDYWW</sequence>
<gene>
    <name evidence="1" type="ORF">GCM10009720_10680</name>
</gene>
<dbReference type="EMBL" id="BAAAMN010000016">
    <property type="protein sequence ID" value="GAA2032207.1"/>
    <property type="molecule type" value="Genomic_DNA"/>
</dbReference>
<comment type="caution">
    <text evidence="1">The sequence shown here is derived from an EMBL/GenBank/DDBJ whole genome shotgun (WGS) entry which is preliminary data.</text>
</comment>
<proteinExistence type="predicted"/>
<evidence type="ECO:0000313" key="1">
    <source>
        <dbReference type="EMBL" id="GAA2032207.1"/>
    </source>
</evidence>
<evidence type="ECO:0000313" key="2">
    <source>
        <dbReference type="Proteomes" id="UP001501461"/>
    </source>
</evidence>
<name>A0ABN2U9Z1_9MICC</name>
<keyword evidence="2" id="KW-1185">Reference proteome</keyword>
<organism evidence="1 2">
    <name type="scientific">Yaniella flava</name>
    <dbReference type="NCBI Taxonomy" id="287930"/>
    <lineage>
        <taxon>Bacteria</taxon>
        <taxon>Bacillati</taxon>
        <taxon>Actinomycetota</taxon>
        <taxon>Actinomycetes</taxon>
        <taxon>Micrococcales</taxon>
        <taxon>Micrococcaceae</taxon>
        <taxon>Yaniella</taxon>
    </lineage>
</organism>
<protein>
    <submittedName>
        <fullName evidence="1">Uncharacterized protein</fullName>
    </submittedName>
</protein>
<accession>A0ABN2U9Z1</accession>
<reference evidence="1 2" key="1">
    <citation type="journal article" date="2019" name="Int. J. Syst. Evol. Microbiol.">
        <title>The Global Catalogue of Microorganisms (GCM) 10K type strain sequencing project: providing services to taxonomists for standard genome sequencing and annotation.</title>
        <authorList>
            <consortium name="The Broad Institute Genomics Platform"/>
            <consortium name="The Broad Institute Genome Sequencing Center for Infectious Disease"/>
            <person name="Wu L."/>
            <person name="Ma J."/>
        </authorList>
    </citation>
    <scope>NUCLEOTIDE SEQUENCE [LARGE SCALE GENOMIC DNA]</scope>
    <source>
        <strain evidence="1 2">JCM 13595</strain>
    </source>
</reference>
<dbReference type="Proteomes" id="UP001501461">
    <property type="component" value="Unassembled WGS sequence"/>
</dbReference>